<evidence type="ECO:0000259" key="15">
    <source>
        <dbReference type="PROSITE" id="PS51360"/>
    </source>
</evidence>
<dbReference type="FunFam" id="1.20.1070.10:FF:000024">
    <property type="entry name" value="Olfactory receptor"/>
    <property type="match status" value="1"/>
</dbReference>
<evidence type="ECO:0000256" key="6">
    <source>
        <dbReference type="ARBA" id="ARBA00022989"/>
    </source>
</evidence>
<dbReference type="GO" id="GO:0004930">
    <property type="term" value="F:G protein-coupled receptor activity"/>
    <property type="evidence" value="ECO:0007669"/>
    <property type="project" value="UniProtKB-KW"/>
</dbReference>
<evidence type="ECO:0000256" key="11">
    <source>
        <dbReference type="ARBA" id="ARBA00023180"/>
    </source>
</evidence>
<reference evidence="16 17" key="1">
    <citation type="journal article" date="2014" name="Nat. Genet.">
        <title>Whole-genome sequence of a flatfish provides insights into ZW sex chromosome evolution and adaptation to a benthic lifestyle.</title>
        <authorList>
            <person name="Chen S."/>
            <person name="Zhang G."/>
            <person name="Shao C."/>
            <person name="Huang Q."/>
            <person name="Liu G."/>
            <person name="Zhang P."/>
            <person name="Song W."/>
            <person name="An N."/>
            <person name="Chalopin D."/>
            <person name="Volff J.N."/>
            <person name="Hong Y."/>
            <person name="Li Q."/>
            <person name="Sha Z."/>
            <person name="Zhou H."/>
            <person name="Xie M."/>
            <person name="Yu Q."/>
            <person name="Liu Y."/>
            <person name="Xiang H."/>
            <person name="Wang N."/>
            <person name="Wu K."/>
            <person name="Yang C."/>
            <person name="Zhou Q."/>
            <person name="Liao X."/>
            <person name="Yang L."/>
            <person name="Hu Q."/>
            <person name="Zhang J."/>
            <person name="Meng L."/>
            <person name="Jin L."/>
            <person name="Tian Y."/>
            <person name="Lian J."/>
            <person name="Yang J."/>
            <person name="Miao G."/>
            <person name="Liu S."/>
            <person name="Liang Z."/>
            <person name="Yan F."/>
            <person name="Li Y."/>
            <person name="Sun B."/>
            <person name="Zhang H."/>
            <person name="Zhang J."/>
            <person name="Zhu Y."/>
            <person name="Du M."/>
            <person name="Zhao Y."/>
            <person name="Schartl M."/>
            <person name="Tang Q."/>
            <person name="Wang J."/>
        </authorList>
    </citation>
    <scope>NUCLEOTIDE SEQUENCE</scope>
</reference>
<dbReference type="PANTHER" id="PTHR26451:SF847">
    <property type="entry name" value="ODORANT RECEPTOR-RELATED"/>
    <property type="match status" value="1"/>
</dbReference>
<feature type="transmembrane region" description="Helical" evidence="13">
    <location>
        <begin position="271"/>
        <end position="296"/>
    </location>
</feature>
<dbReference type="InterPro" id="IPR000725">
    <property type="entry name" value="Olfact_rcpt"/>
</dbReference>
<dbReference type="InterPro" id="IPR052921">
    <property type="entry name" value="GPCR1_Superfamily_Member"/>
</dbReference>
<evidence type="ECO:0000313" key="16">
    <source>
        <dbReference type="Ensembl" id="ENSCSEP00000032388.1"/>
    </source>
</evidence>
<reference evidence="16" key="2">
    <citation type="submission" date="2025-08" db="UniProtKB">
        <authorList>
            <consortium name="Ensembl"/>
        </authorList>
    </citation>
    <scope>IDENTIFICATION</scope>
</reference>
<evidence type="ECO:0000256" key="9">
    <source>
        <dbReference type="ARBA" id="ARBA00023157"/>
    </source>
</evidence>
<feature type="domain" description="G-protein coupled receptors family 1 profile" evidence="14">
    <location>
        <begin position="42"/>
        <end position="292"/>
    </location>
</feature>
<feature type="transmembrane region" description="Helical" evidence="13">
    <location>
        <begin position="141"/>
        <end position="165"/>
    </location>
</feature>
<evidence type="ECO:0000259" key="14">
    <source>
        <dbReference type="PROSITE" id="PS50262"/>
    </source>
</evidence>
<evidence type="ECO:0000256" key="2">
    <source>
        <dbReference type="ARBA" id="ARBA00022475"/>
    </source>
</evidence>
<dbReference type="Gene3D" id="1.20.1070.10">
    <property type="entry name" value="Rhodopsin 7-helix transmembrane proteins"/>
    <property type="match status" value="1"/>
</dbReference>
<dbReference type="GeneID" id="103391544"/>
<evidence type="ECO:0000313" key="17">
    <source>
        <dbReference type="Proteomes" id="UP000265120"/>
    </source>
</evidence>
<dbReference type="KEGG" id="csem:103391544"/>
<keyword evidence="2" id="KW-1003">Cell membrane</keyword>
<evidence type="ECO:0000256" key="5">
    <source>
        <dbReference type="ARBA" id="ARBA00022725"/>
    </source>
</evidence>
<keyword evidence="5" id="KW-0552">Olfaction</keyword>
<dbReference type="GeneTree" id="ENSGT01030000234640"/>
<keyword evidence="8 13" id="KW-0472">Membrane</keyword>
<reference evidence="16" key="3">
    <citation type="submission" date="2025-09" db="UniProtKB">
        <authorList>
            <consortium name="Ensembl"/>
        </authorList>
    </citation>
    <scope>IDENTIFICATION</scope>
</reference>
<sequence>MWTNNTLNPPYFQFTMFADFGTSLRSICFCLCLLIYLIIIVANSAIAMIVISQKSLHRPMYIFLCCLSLNSLYGSAAFFPRFLNDVLSDAHLISRASCFAQMYVIHSCKGQEINILTIMAYDRYVAVFQPLRYNSKMSLSVVRYLLLAAVLHPVFVFGFIFYLTAKLPLCENKLKKMYCTIWSVVELSCVDTRTLENISQLLVALFIFLPLGFVLYTYLRILLVCRSRSSDFKKKTLQTCIPHIVTFVNYCTAVFCEVTLSLFTIEKANMFVVAVLSLEFLLIPPVSNPLVYGLNLPQIRAVIVRRVKLFKICFKPNRTQIDSTMTSSF</sequence>
<dbReference type="GO" id="GO:0004984">
    <property type="term" value="F:olfactory receptor activity"/>
    <property type="evidence" value="ECO:0007669"/>
    <property type="project" value="InterPro"/>
</dbReference>
<dbReference type="InterPro" id="IPR004343">
    <property type="entry name" value="Plus-3_dom"/>
</dbReference>
<keyword evidence="4 13" id="KW-0812">Transmembrane</keyword>
<feature type="transmembrane region" description="Helical" evidence="13">
    <location>
        <begin position="244"/>
        <end position="265"/>
    </location>
</feature>
<proteinExistence type="predicted"/>
<dbReference type="Pfam" id="PF13853">
    <property type="entry name" value="7tm_4"/>
    <property type="match status" value="1"/>
</dbReference>
<dbReference type="PRINTS" id="PR00237">
    <property type="entry name" value="GPCRRHODOPSN"/>
</dbReference>
<dbReference type="PROSITE" id="PS50262">
    <property type="entry name" value="G_PROTEIN_RECEP_F1_2"/>
    <property type="match status" value="1"/>
</dbReference>
<dbReference type="InterPro" id="IPR017452">
    <property type="entry name" value="GPCR_Rhodpsn_7TM"/>
</dbReference>
<dbReference type="PROSITE" id="PS51360">
    <property type="entry name" value="PLUS3"/>
    <property type="match status" value="1"/>
</dbReference>
<feature type="transmembrane region" description="Helical" evidence="13">
    <location>
        <begin position="61"/>
        <end position="79"/>
    </location>
</feature>
<keyword evidence="12" id="KW-0807">Transducer</keyword>
<dbReference type="PRINTS" id="PR00245">
    <property type="entry name" value="OLFACTORYR"/>
</dbReference>
<evidence type="ECO:0000256" key="7">
    <source>
        <dbReference type="ARBA" id="ARBA00023040"/>
    </source>
</evidence>
<keyword evidence="10" id="KW-0675">Receptor</keyword>
<comment type="subcellular location">
    <subcellularLocation>
        <location evidence="1">Cell membrane</location>
        <topology evidence="1">Multi-pass membrane protein</topology>
    </subcellularLocation>
</comment>
<evidence type="ECO:0000256" key="10">
    <source>
        <dbReference type="ARBA" id="ARBA00023170"/>
    </source>
</evidence>
<evidence type="ECO:0000256" key="13">
    <source>
        <dbReference type="SAM" id="Phobius"/>
    </source>
</evidence>
<dbReference type="GO" id="GO:0005886">
    <property type="term" value="C:plasma membrane"/>
    <property type="evidence" value="ECO:0007669"/>
    <property type="project" value="UniProtKB-SubCell"/>
</dbReference>
<evidence type="ECO:0000256" key="4">
    <source>
        <dbReference type="ARBA" id="ARBA00022692"/>
    </source>
</evidence>
<name>A0A3P8WYA7_CYNSE</name>
<protein>
    <submittedName>
        <fullName evidence="16">Olfactory receptor 10J5-like</fullName>
    </submittedName>
</protein>
<keyword evidence="3" id="KW-0716">Sensory transduction</keyword>
<organism evidence="16 17">
    <name type="scientific">Cynoglossus semilaevis</name>
    <name type="common">Tongue sole</name>
    <dbReference type="NCBI Taxonomy" id="244447"/>
    <lineage>
        <taxon>Eukaryota</taxon>
        <taxon>Metazoa</taxon>
        <taxon>Chordata</taxon>
        <taxon>Craniata</taxon>
        <taxon>Vertebrata</taxon>
        <taxon>Euteleostomi</taxon>
        <taxon>Actinopterygii</taxon>
        <taxon>Neopterygii</taxon>
        <taxon>Teleostei</taxon>
        <taxon>Neoteleostei</taxon>
        <taxon>Acanthomorphata</taxon>
        <taxon>Carangaria</taxon>
        <taxon>Pleuronectiformes</taxon>
        <taxon>Pleuronectoidei</taxon>
        <taxon>Cynoglossidae</taxon>
        <taxon>Cynoglossinae</taxon>
        <taxon>Cynoglossus</taxon>
    </lineage>
</organism>
<dbReference type="OrthoDB" id="6147321at2759"/>
<feature type="domain" description="Plus3" evidence="15">
    <location>
        <begin position="293"/>
        <end position="329"/>
    </location>
</feature>
<dbReference type="GO" id="GO:0005549">
    <property type="term" value="F:odorant binding"/>
    <property type="evidence" value="ECO:0007669"/>
    <property type="project" value="TreeGrafter"/>
</dbReference>
<keyword evidence="6 13" id="KW-1133">Transmembrane helix</keyword>
<dbReference type="AlphaFoldDB" id="A0A3P8WYA7"/>
<dbReference type="Proteomes" id="UP000265120">
    <property type="component" value="Chromosome 16"/>
</dbReference>
<dbReference type="PANTHER" id="PTHR26451">
    <property type="entry name" value="G_PROTEIN_RECEP_F1_2 DOMAIN-CONTAINING PROTEIN"/>
    <property type="match status" value="1"/>
</dbReference>
<feature type="transmembrane region" description="Helical" evidence="13">
    <location>
        <begin position="201"/>
        <end position="223"/>
    </location>
</feature>
<dbReference type="InterPro" id="IPR000276">
    <property type="entry name" value="GPCR_Rhodpsn"/>
</dbReference>
<dbReference type="RefSeq" id="XP_008326060.1">
    <property type="nucleotide sequence ID" value="XM_008327838.2"/>
</dbReference>
<keyword evidence="11" id="KW-0325">Glycoprotein</keyword>
<dbReference type="OMA" id="CTANELP"/>
<keyword evidence="7" id="KW-0297">G-protein coupled receptor</keyword>
<accession>A0A3P8WYA7</accession>
<evidence type="ECO:0000256" key="1">
    <source>
        <dbReference type="ARBA" id="ARBA00004651"/>
    </source>
</evidence>
<evidence type="ECO:0000256" key="8">
    <source>
        <dbReference type="ARBA" id="ARBA00023136"/>
    </source>
</evidence>
<dbReference type="GO" id="GO:0003677">
    <property type="term" value="F:DNA binding"/>
    <property type="evidence" value="ECO:0007669"/>
    <property type="project" value="InterPro"/>
</dbReference>
<feature type="transmembrane region" description="Helical" evidence="13">
    <location>
        <begin position="24"/>
        <end position="49"/>
    </location>
</feature>
<evidence type="ECO:0000256" key="12">
    <source>
        <dbReference type="ARBA" id="ARBA00023224"/>
    </source>
</evidence>
<evidence type="ECO:0000256" key="3">
    <source>
        <dbReference type="ARBA" id="ARBA00022606"/>
    </source>
</evidence>
<keyword evidence="17" id="KW-1185">Reference proteome</keyword>
<dbReference type="SUPFAM" id="SSF81321">
    <property type="entry name" value="Family A G protein-coupled receptor-like"/>
    <property type="match status" value="1"/>
</dbReference>
<dbReference type="Ensembl" id="ENSCSET00000032808.1">
    <property type="protein sequence ID" value="ENSCSEP00000032388.1"/>
    <property type="gene ID" value="ENSCSEG00000020782.1"/>
</dbReference>
<dbReference type="InParanoid" id="A0A3P8WYA7"/>
<keyword evidence="9" id="KW-1015">Disulfide bond</keyword>